<dbReference type="Pfam" id="PF07690">
    <property type="entry name" value="MFS_1"/>
    <property type="match status" value="1"/>
</dbReference>
<evidence type="ECO:0000256" key="4">
    <source>
        <dbReference type="ARBA" id="ARBA00023136"/>
    </source>
</evidence>
<feature type="transmembrane region" description="Helical" evidence="6">
    <location>
        <begin position="461"/>
        <end position="479"/>
    </location>
</feature>
<evidence type="ECO:0000259" key="7">
    <source>
        <dbReference type="PROSITE" id="PS50850"/>
    </source>
</evidence>
<keyword evidence="9" id="KW-1185">Reference proteome</keyword>
<dbReference type="InterPro" id="IPR036259">
    <property type="entry name" value="MFS_trans_sf"/>
</dbReference>
<feature type="transmembrane region" description="Helical" evidence="6">
    <location>
        <begin position="356"/>
        <end position="376"/>
    </location>
</feature>
<accession>A0A2T2P089</accession>
<dbReference type="InterPro" id="IPR011701">
    <property type="entry name" value="MFS"/>
</dbReference>
<feature type="transmembrane region" description="Helical" evidence="6">
    <location>
        <begin position="54"/>
        <end position="74"/>
    </location>
</feature>
<dbReference type="PROSITE" id="PS50850">
    <property type="entry name" value="MFS"/>
    <property type="match status" value="1"/>
</dbReference>
<dbReference type="OrthoDB" id="5215911at2759"/>
<keyword evidence="4 6" id="KW-0472">Membrane</keyword>
<sequence>MADMNKEDLVPGTEVMGLDGKAKKALIPHPSQDPQDPLNWSTTWKLTVMASQWLFTWISVTGALSIAPMFPLLGKEFHLNNSQLSLLTGITVITLGFANFIIVPLSNIFGRRAISLVFAVFILLTCVWQALATSHRSLLAARAVNGLVCATSESIPVQMIADVFFLHERGLWTGVYFTGYFLGAFLGPVMSGAIASHHGWQSFFWLETALSAFAIIMIALTFPETKYHRKTSDTSPLRTPAEGEVVTTIGQSSEIEKQVSRVAGESSENSSLAPAPVGKGRPSRQQFMPFQKPDSRWKMFVVRDTWTPIKVFFNPIIFWAGLMLAGPADLVLFFNITESVIFAAPPYLFTPEQVGYTNFAFVVGALIGLATAGPYSDWVAARATRKNNGIREAEMRLPALWFYMVITMLSLILGGVAYQQQWAWGHIVVWGYGFAGLSVTTVPTICIAYAIDCYKPISGEIMVVATVCKNFIAFSYSYWIFDLAHTSKDGWITPAMVIFACTVGPALFAFPLYYGLGKKIRRWSRNSDVHRMEEII</sequence>
<gene>
    <name evidence="8" type="ORF">BS50DRAFT_570268</name>
</gene>
<feature type="transmembrane region" description="Helical" evidence="6">
    <location>
        <begin position="175"/>
        <end position="196"/>
    </location>
</feature>
<dbReference type="STRING" id="1448308.A0A2T2P089"/>
<organism evidence="8 9">
    <name type="scientific">Corynespora cassiicola Philippines</name>
    <dbReference type="NCBI Taxonomy" id="1448308"/>
    <lineage>
        <taxon>Eukaryota</taxon>
        <taxon>Fungi</taxon>
        <taxon>Dikarya</taxon>
        <taxon>Ascomycota</taxon>
        <taxon>Pezizomycotina</taxon>
        <taxon>Dothideomycetes</taxon>
        <taxon>Pleosporomycetidae</taxon>
        <taxon>Pleosporales</taxon>
        <taxon>Corynesporascaceae</taxon>
        <taxon>Corynespora</taxon>
    </lineage>
</organism>
<feature type="transmembrane region" description="Helical" evidence="6">
    <location>
        <begin position="86"/>
        <end position="107"/>
    </location>
</feature>
<feature type="transmembrane region" description="Helical" evidence="6">
    <location>
        <begin position="316"/>
        <end position="336"/>
    </location>
</feature>
<dbReference type="SUPFAM" id="SSF103473">
    <property type="entry name" value="MFS general substrate transporter"/>
    <property type="match status" value="1"/>
</dbReference>
<evidence type="ECO:0000256" key="5">
    <source>
        <dbReference type="SAM" id="MobiDB-lite"/>
    </source>
</evidence>
<dbReference type="Gene3D" id="1.20.1250.20">
    <property type="entry name" value="MFS general substrate transporter like domains"/>
    <property type="match status" value="1"/>
</dbReference>
<dbReference type="InterPro" id="IPR020846">
    <property type="entry name" value="MFS_dom"/>
</dbReference>
<reference evidence="8 9" key="1">
    <citation type="journal article" date="2018" name="Front. Microbiol.">
        <title>Genome-Wide Analysis of Corynespora cassiicola Leaf Fall Disease Putative Effectors.</title>
        <authorList>
            <person name="Lopez D."/>
            <person name="Ribeiro S."/>
            <person name="Label P."/>
            <person name="Fumanal B."/>
            <person name="Venisse J.S."/>
            <person name="Kohler A."/>
            <person name="de Oliveira R.R."/>
            <person name="Labutti K."/>
            <person name="Lipzen A."/>
            <person name="Lail K."/>
            <person name="Bauer D."/>
            <person name="Ohm R.A."/>
            <person name="Barry K.W."/>
            <person name="Spatafora J."/>
            <person name="Grigoriev I.V."/>
            <person name="Martin F.M."/>
            <person name="Pujade-Renaud V."/>
        </authorList>
    </citation>
    <scope>NUCLEOTIDE SEQUENCE [LARGE SCALE GENOMIC DNA]</scope>
    <source>
        <strain evidence="8 9">Philippines</strain>
    </source>
</reference>
<evidence type="ECO:0000256" key="1">
    <source>
        <dbReference type="ARBA" id="ARBA00004141"/>
    </source>
</evidence>
<feature type="transmembrane region" description="Helical" evidence="6">
    <location>
        <begin position="202"/>
        <end position="222"/>
    </location>
</feature>
<evidence type="ECO:0000256" key="3">
    <source>
        <dbReference type="ARBA" id="ARBA00022989"/>
    </source>
</evidence>
<evidence type="ECO:0000256" key="2">
    <source>
        <dbReference type="ARBA" id="ARBA00022692"/>
    </source>
</evidence>
<feature type="transmembrane region" description="Helical" evidence="6">
    <location>
        <begin position="424"/>
        <end position="449"/>
    </location>
</feature>
<dbReference type="Proteomes" id="UP000240883">
    <property type="component" value="Unassembled WGS sequence"/>
</dbReference>
<keyword evidence="3 6" id="KW-1133">Transmembrane helix</keyword>
<feature type="region of interest" description="Disordered" evidence="5">
    <location>
        <begin position="260"/>
        <end position="284"/>
    </location>
</feature>
<dbReference type="PANTHER" id="PTHR23502:SF149">
    <property type="entry name" value="TRANSPORTER, PUTATIVE-RELATED"/>
    <property type="match status" value="1"/>
</dbReference>
<dbReference type="EMBL" id="KZ678131">
    <property type="protein sequence ID" value="PSN70768.1"/>
    <property type="molecule type" value="Genomic_DNA"/>
</dbReference>
<feature type="transmembrane region" description="Helical" evidence="6">
    <location>
        <begin position="491"/>
        <end position="516"/>
    </location>
</feature>
<name>A0A2T2P089_CORCC</name>
<proteinExistence type="predicted"/>
<keyword evidence="2 6" id="KW-0812">Transmembrane</keyword>
<feature type="transmembrane region" description="Helical" evidence="6">
    <location>
        <begin position="397"/>
        <end position="418"/>
    </location>
</feature>
<dbReference type="GO" id="GO:0005886">
    <property type="term" value="C:plasma membrane"/>
    <property type="evidence" value="ECO:0007669"/>
    <property type="project" value="TreeGrafter"/>
</dbReference>
<comment type="subcellular location">
    <subcellularLocation>
        <location evidence="1">Membrane</location>
        <topology evidence="1">Multi-pass membrane protein</topology>
    </subcellularLocation>
</comment>
<evidence type="ECO:0000313" key="8">
    <source>
        <dbReference type="EMBL" id="PSN70768.1"/>
    </source>
</evidence>
<evidence type="ECO:0000313" key="9">
    <source>
        <dbReference type="Proteomes" id="UP000240883"/>
    </source>
</evidence>
<evidence type="ECO:0000256" key="6">
    <source>
        <dbReference type="SAM" id="Phobius"/>
    </source>
</evidence>
<dbReference type="GO" id="GO:0022857">
    <property type="term" value="F:transmembrane transporter activity"/>
    <property type="evidence" value="ECO:0007669"/>
    <property type="project" value="InterPro"/>
</dbReference>
<protein>
    <submittedName>
        <fullName evidence="8">MFS general substrate transporter</fullName>
    </submittedName>
</protein>
<feature type="domain" description="Major facilitator superfamily (MFS) profile" evidence="7">
    <location>
        <begin position="45"/>
        <end position="536"/>
    </location>
</feature>
<dbReference type="AlphaFoldDB" id="A0A2T2P089"/>
<dbReference type="PANTHER" id="PTHR23502">
    <property type="entry name" value="MAJOR FACILITATOR SUPERFAMILY"/>
    <property type="match status" value="1"/>
</dbReference>
<feature type="transmembrane region" description="Helical" evidence="6">
    <location>
        <begin position="113"/>
        <end position="132"/>
    </location>
</feature>